<comment type="caution">
    <text evidence="1">The sequence shown here is derived from an EMBL/GenBank/DDBJ whole genome shotgun (WGS) entry which is preliminary data.</text>
</comment>
<sequence length="379" mass="42276">MAQRWVWDGIRRGIDRLSGATIWQLTTAPVITHNIYGEQIYASTDGTRIAFLREISLSTDGSPEPSEGRELWVYELPTKRATYVSDAVGPFATTPLTDALYYVRRCSNGDASKPRYCLTRLNLKTMEREEVFHFSDCPVPISATVSSNERFFVGAFRIKGNLYGLYRIDLTNGAWEVFHEKEDIFNPHLQFEPSEGKDILVQWNRGGIVDDMGNIVQLVGEEGAALYVIDIDGKNFRPLPVGKPFTQPITGHECWVGATKQVLLTAGDGTIYLAKVGEEKAKIVAKKRGFNHISASVDGRFFVVDDFRNGVLYVGSVVTGRCFPICDSQASCGRPQYTHTHPYITPDNRHIIFNSDQTGICQIYAAEIPDGFLDDLTAS</sequence>
<name>A0ABT2ENT6_9BACT</name>
<dbReference type="SUPFAM" id="SSF82171">
    <property type="entry name" value="DPP6 N-terminal domain-like"/>
    <property type="match status" value="1"/>
</dbReference>
<evidence type="ECO:0000313" key="1">
    <source>
        <dbReference type="EMBL" id="MCS3919627.1"/>
    </source>
</evidence>
<gene>
    <name evidence="1" type="ORF">M2350_002040</name>
</gene>
<dbReference type="InterPro" id="IPR015943">
    <property type="entry name" value="WD40/YVTN_repeat-like_dom_sf"/>
</dbReference>
<dbReference type="Proteomes" id="UP001204798">
    <property type="component" value="Unassembled WGS sequence"/>
</dbReference>
<dbReference type="Gene3D" id="2.130.10.10">
    <property type="entry name" value="YVTN repeat-like/Quinoprotein amine dehydrogenase"/>
    <property type="match status" value="1"/>
</dbReference>
<accession>A0ABT2ENT6</accession>
<dbReference type="InterPro" id="IPR011659">
    <property type="entry name" value="WD40"/>
</dbReference>
<proteinExistence type="predicted"/>
<evidence type="ECO:0000313" key="2">
    <source>
        <dbReference type="Proteomes" id="UP001204798"/>
    </source>
</evidence>
<organism evidence="1 2">
    <name type="scientific">Candidatus Fervidibacter sacchari</name>
    <dbReference type="NCBI Taxonomy" id="1448929"/>
    <lineage>
        <taxon>Bacteria</taxon>
        <taxon>Candidatus Fervidibacterota</taxon>
        <taxon>Candidatus Fervidibacter</taxon>
    </lineage>
</organism>
<keyword evidence="2" id="KW-1185">Reference proteome</keyword>
<protein>
    <recommendedName>
        <fullName evidence="3">Oligogalacturonate lyase domain-containing protein</fullName>
    </recommendedName>
</protein>
<reference evidence="1 2" key="1">
    <citation type="submission" date="2022-08" db="EMBL/GenBank/DDBJ databases">
        <title>Bacterial and archaeal communities from various locations to study Microbial Dark Matter (Phase II).</title>
        <authorList>
            <person name="Stepanauskas R."/>
        </authorList>
    </citation>
    <scope>NUCLEOTIDE SEQUENCE [LARGE SCALE GENOMIC DNA]</scope>
    <source>
        <strain evidence="1 2">PD1</strain>
    </source>
</reference>
<dbReference type="RefSeq" id="WP_259096238.1">
    <property type="nucleotide sequence ID" value="NZ_CP130454.1"/>
</dbReference>
<evidence type="ECO:0008006" key="3">
    <source>
        <dbReference type="Google" id="ProtNLM"/>
    </source>
</evidence>
<dbReference type="Pfam" id="PF07676">
    <property type="entry name" value="PD40"/>
    <property type="match status" value="1"/>
</dbReference>
<dbReference type="EMBL" id="JANUCP010000003">
    <property type="protein sequence ID" value="MCS3919627.1"/>
    <property type="molecule type" value="Genomic_DNA"/>
</dbReference>